<evidence type="ECO:0000256" key="3">
    <source>
        <dbReference type="ARBA" id="ARBA00009138"/>
    </source>
</evidence>
<feature type="region of interest" description="Disordered" evidence="7">
    <location>
        <begin position="426"/>
        <end position="446"/>
    </location>
</feature>
<reference evidence="9 10" key="1">
    <citation type="journal article" date="2016" name="Mol. Biol. Evol.">
        <title>Comparative Genomics of Early-Diverging Mushroom-Forming Fungi Provides Insights into the Origins of Lignocellulose Decay Capabilities.</title>
        <authorList>
            <person name="Nagy L.G."/>
            <person name="Riley R."/>
            <person name="Tritt A."/>
            <person name="Adam C."/>
            <person name="Daum C."/>
            <person name="Floudas D."/>
            <person name="Sun H."/>
            <person name="Yadav J.S."/>
            <person name="Pangilinan J."/>
            <person name="Larsson K.H."/>
            <person name="Matsuura K."/>
            <person name="Barry K."/>
            <person name="Labutti K."/>
            <person name="Kuo R."/>
            <person name="Ohm R.A."/>
            <person name="Bhattacharya S.S."/>
            <person name="Shirouzu T."/>
            <person name="Yoshinaga Y."/>
            <person name="Martin F.M."/>
            <person name="Grigoriev I.V."/>
            <person name="Hibbett D.S."/>
        </authorList>
    </citation>
    <scope>NUCLEOTIDE SEQUENCE [LARGE SCALE GENOMIC DNA]</scope>
    <source>
        <strain evidence="9 10">HHB9708</strain>
    </source>
</reference>
<comment type="similarity">
    <text evidence="3">Belongs to the PAT1 family.</text>
</comment>
<comment type="subcellular location">
    <subcellularLocation>
        <location evidence="2">Cytoplasm</location>
        <location evidence="2">P-body</location>
    </subcellularLocation>
    <subcellularLocation>
        <location evidence="1">Nucleus</location>
    </subcellularLocation>
</comment>
<gene>
    <name evidence="9" type="ORF">SISNIDRAFT_453377</name>
</gene>
<feature type="compositionally biased region" description="Gly residues" evidence="7">
    <location>
        <begin position="428"/>
        <end position="441"/>
    </location>
</feature>
<evidence type="ECO:0000256" key="7">
    <source>
        <dbReference type="SAM" id="MobiDB-lite"/>
    </source>
</evidence>
<evidence type="ECO:0000256" key="5">
    <source>
        <dbReference type="ARBA" id="ARBA00022884"/>
    </source>
</evidence>
<sequence>MAFFGLPESQKYLEGGLHEDEDVAVYTWGEDGYDGLGDALVEGNDDFNDDTFGGSDPIGQDFDFQSGRKLEALERPAERTQTYQSDRDHHVPEQRLEPQKPQEQPKASTIESLWDNKSPFSVLPKFDSNRGAERPHLGSQGSAQSTDHGRTQSHPRIRTVEEIEAEMRAAAKQARSGDSPSLPRAYAQPSDGHRPQPTSLEELERQMKQHNLNQLPRGSSPLTGFPTHVAQHSFAHQRGSDGRSSSGSISEAQLLQLQRLQLQQQQQQQQEALQQQMYRQRQVELAEMQGQIPLDYQQQQQQALAQYQQSLLAQLKPDEFIQASSRSPQLSFDPEVQEAVRQKASRQIMEQEQLEGRRRRKAMKISRMSRYNDLMTQSDKDFITRIQVSQLVTADPYAEDFYAQVWSTLVRNRMGGGDTEGSVIKFGQNGGVGGGVPGQRGSGRRQNAIQRMEAQVERIISNARIREKEKGLHSIHSLQGALGKTSGRSYKAAPRQLLQVDAVAPSSPSLSHTQAQQHTREGSADFIAHTAKSSVHATTHQREPSPVEAEGHSDNKPLTRKQALMLIEGLYDLLLKIEHMRREQPAPEDLAGVDDWKNRRASLIDEVLHTLQTQVPLDACVPHPLISILAPAKGKRVIPRVLRHLDPRRQLGLLYAIVANFSQLDVVIDAHYLDTPQDSPERKEVERQTQLFITHVFQSYLPLLQDLTLQPIHEMTILLLERGNLVLLAKSRPGLHLLTFILSQVENFKQEIAEGSQRAGLPTSSELQSWQTLYDRLFHVLSSHLVDFFPSTRLAAAMPFGIDYYLDPNITDVLDLPVWRFLAAFAVHASMEQQQILVVRLREKVLDNVVSASKGTEIEYRRRLDNVDLFLHALGLDSSQINI</sequence>
<evidence type="ECO:0000313" key="10">
    <source>
        <dbReference type="Proteomes" id="UP000076722"/>
    </source>
</evidence>
<dbReference type="PANTHER" id="PTHR21551:SF0">
    <property type="entry name" value="PROTEIN ASSOCIATED WITH TOPO II RELATED-1, ISOFORM A"/>
    <property type="match status" value="1"/>
</dbReference>
<proteinExistence type="inferred from homology"/>
<dbReference type="InterPro" id="IPR039900">
    <property type="entry name" value="Pat1-like"/>
</dbReference>
<feature type="region of interest" description="Disordered" evidence="7">
    <location>
        <begin position="42"/>
        <end position="63"/>
    </location>
</feature>
<evidence type="ECO:0000256" key="6">
    <source>
        <dbReference type="ARBA" id="ARBA00023242"/>
    </source>
</evidence>
<feature type="compositionally biased region" description="Basic and acidic residues" evidence="7">
    <location>
        <begin position="127"/>
        <end position="136"/>
    </location>
</feature>
<dbReference type="EMBL" id="KV419404">
    <property type="protein sequence ID" value="KZS94458.1"/>
    <property type="molecule type" value="Genomic_DNA"/>
</dbReference>
<evidence type="ECO:0000313" key="9">
    <source>
        <dbReference type="EMBL" id="KZS94458.1"/>
    </source>
</evidence>
<dbReference type="Proteomes" id="UP000076722">
    <property type="component" value="Unassembled WGS sequence"/>
</dbReference>
<dbReference type="GO" id="GO:0033962">
    <property type="term" value="P:P-body assembly"/>
    <property type="evidence" value="ECO:0007669"/>
    <property type="project" value="TreeGrafter"/>
</dbReference>
<feature type="compositionally biased region" description="Polar residues" evidence="7">
    <location>
        <begin position="101"/>
        <end position="111"/>
    </location>
</feature>
<keyword evidence="5" id="KW-0694">RNA-binding</keyword>
<dbReference type="AlphaFoldDB" id="A0A164VTM2"/>
<feature type="domain" description="mRNA decay factor PAT1" evidence="8">
    <location>
        <begin position="30"/>
        <end position="877"/>
    </location>
</feature>
<evidence type="ECO:0000256" key="1">
    <source>
        <dbReference type="ARBA" id="ARBA00004123"/>
    </source>
</evidence>
<dbReference type="GO" id="GO:0003723">
    <property type="term" value="F:RNA binding"/>
    <property type="evidence" value="ECO:0007669"/>
    <property type="project" value="UniProtKB-KW"/>
</dbReference>
<feature type="compositionally biased region" description="Polar residues" evidence="7">
    <location>
        <begin position="506"/>
        <end position="517"/>
    </location>
</feature>
<dbReference type="Pfam" id="PF09770">
    <property type="entry name" value="PAT1"/>
    <property type="match status" value="1"/>
</dbReference>
<keyword evidence="4" id="KW-0963">Cytoplasm</keyword>
<evidence type="ECO:0000256" key="4">
    <source>
        <dbReference type="ARBA" id="ARBA00022490"/>
    </source>
</evidence>
<feature type="region of interest" description="Disordered" evidence="7">
    <location>
        <begin position="503"/>
        <end position="522"/>
    </location>
</feature>
<dbReference type="GO" id="GO:0000932">
    <property type="term" value="C:P-body"/>
    <property type="evidence" value="ECO:0007669"/>
    <property type="project" value="UniProtKB-SubCell"/>
</dbReference>
<dbReference type="GO" id="GO:0000290">
    <property type="term" value="P:deadenylation-dependent decapping of nuclear-transcribed mRNA"/>
    <property type="evidence" value="ECO:0007669"/>
    <property type="project" value="InterPro"/>
</dbReference>
<dbReference type="InterPro" id="IPR019167">
    <property type="entry name" value="PAT1_dom"/>
</dbReference>
<protein>
    <recommendedName>
        <fullName evidence="8">mRNA decay factor PAT1 domain-containing protein</fullName>
    </recommendedName>
</protein>
<dbReference type="STRING" id="1314777.A0A164VTM2"/>
<feature type="region of interest" description="Disordered" evidence="7">
    <location>
        <begin position="533"/>
        <end position="556"/>
    </location>
</feature>
<name>A0A164VTM2_9AGAM</name>
<organism evidence="9 10">
    <name type="scientific">Sistotremastrum niveocremeum HHB9708</name>
    <dbReference type="NCBI Taxonomy" id="1314777"/>
    <lineage>
        <taxon>Eukaryota</taxon>
        <taxon>Fungi</taxon>
        <taxon>Dikarya</taxon>
        <taxon>Basidiomycota</taxon>
        <taxon>Agaricomycotina</taxon>
        <taxon>Agaricomycetes</taxon>
        <taxon>Sistotremastrales</taxon>
        <taxon>Sistotremastraceae</taxon>
        <taxon>Sertulicium</taxon>
        <taxon>Sertulicium niveocremeum</taxon>
    </lineage>
</organism>
<dbReference type="GO" id="GO:0005634">
    <property type="term" value="C:nucleus"/>
    <property type="evidence" value="ECO:0007669"/>
    <property type="project" value="UniProtKB-SubCell"/>
</dbReference>
<dbReference type="OrthoDB" id="74835at2759"/>
<evidence type="ECO:0000256" key="2">
    <source>
        <dbReference type="ARBA" id="ARBA00004201"/>
    </source>
</evidence>
<keyword evidence="6" id="KW-0539">Nucleus</keyword>
<feature type="compositionally biased region" description="Basic and acidic residues" evidence="7">
    <location>
        <begin position="540"/>
        <end position="556"/>
    </location>
</feature>
<accession>A0A164VTM2</accession>
<feature type="compositionally biased region" description="Basic and acidic residues" evidence="7">
    <location>
        <begin position="158"/>
        <end position="169"/>
    </location>
</feature>
<dbReference type="PANTHER" id="PTHR21551">
    <property type="entry name" value="TOPOISOMERASE II-ASSOCIATED PROTEIN PAT1"/>
    <property type="match status" value="1"/>
</dbReference>
<evidence type="ECO:0000259" key="8">
    <source>
        <dbReference type="Pfam" id="PF09770"/>
    </source>
</evidence>
<feature type="region of interest" description="Disordered" evidence="7">
    <location>
        <begin position="75"/>
        <end position="197"/>
    </location>
</feature>
<keyword evidence="10" id="KW-1185">Reference proteome</keyword>
<feature type="compositionally biased region" description="Basic and acidic residues" evidence="7">
    <location>
        <begin position="85"/>
        <end position="100"/>
    </location>
</feature>